<organism evidence="2 3">
    <name type="scientific">Ruegeria marina</name>
    <dbReference type="NCBI Taxonomy" id="639004"/>
    <lineage>
        <taxon>Bacteria</taxon>
        <taxon>Pseudomonadati</taxon>
        <taxon>Pseudomonadota</taxon>
        <taxon>Alphaproteobacteria</taxon>
        <taxon>Rhodobacterales</taxon>
        <taxon>Roseobacteraceae</taxon>
        <taxon>Ruegeria</taxon>
    </lineage>
</organism>
<sequence length="408" mass="43698">MGNVGLSHFWDAPYRPLFLAAALWALVSIAWWPLGVSLGLPKPGFTPLVLWHVHELIFGFFSVAIAGYVLTALPHWVCRPPEHGRILKVLVAFWVLSRLSMAMADRVPPLLLLSINSLFFVLLAALILYRTLSGRAFSKALFGVVVVMLGLADIIFLKVAKAGDVSGSLEIAHACLIGMALLVTVVGARLVPAFTESWRQHSGRSAGHAPASQLRAAAISAQILSLMAILMGWSDLAHAALVLSASLLCLVMARWQSLSTLANPLVAGLHFAFFWLPVGLALKGGLWLLSASYPLADAIHALTIGAISGLIMAISGRAACHGSGPQLQAIPSLSLAMALIWIATCLRLMAPLAAGYGTEVETAAATFWCAAWLSFLFGFRLALKEPTRRPVLSGKKPTPRDPERKRTA</sequence>
<feature type="transmembrane region" description="Helical" evidence="1">
    <location>
        <begin position="17"/>
        <end position="36"/>
    </location>
</feature>
<dbReference type="STRING" id="639004.SAMN04488239_11166"/>
<dbReference type="InterPro" id="IPR010266">
    <property type="entry name" value="NnrS"/>
</dbReference>
<feature type="transmembrane region" description="Helical" evidence="1">
    <location>
        <begin position="171"/>
        <end position="191"/>
    </location>
</feature>
<dbReference type="AlphaFoldDB" id="A0A1G6YA42"/>
<keyword evidence="3" id="KW-1185">Reference proteome</keyword>
<evidence type="ECO:0000313" key="2">
    <source>
        <dbReference type="EMBL" id="SDD86446.1"/>
    </source>
</evidence>
<keyword evidence="1" id="KW-0472">Membrane</keyword>
<evidence type="ECO:0000313" key="3">
    <source>
        <dbReference type="Proteomes" id="UP000199628"/>
    </source>
</evidence>
<gene>
    <name evidence="2" type="ORF">SAMN04488239_11166</name>
</gene>
<feature type="transmembrane region" description="Helical" evidence="1">
    <location>
        <begin position="298"/>
        <end position="320"/>
    </location>
</feature>
<feature type="transmembrane region" description="Helical" evidence="1">
    <location>
        <begin position="141"/>
        <end position="159"/>
    </location>
</feature>
<name>A0A1G6YA42_9RHOB</name>
<proteinExistence type="predicted"/>
<evidence type="ECO:0000256" key="1">
    <source>
        <dbReference type="SAM" id="Phobius"/>
    </source>
</evidence>
<keyword evidence="1" id="KW-0812">Transmembrane</keyword>
<protein>
    <submittedName>
        <fullName evidence="2">Uncharacterized protein involved in response to NO</fullName>
    </submittedName>
</protein>
<dbReference type="Proteomes" id="UP000199628">
    <property type="component" value="Unassembled WGS sequence"/>
</dbReference>
<feature type="transmembrane region" description="Helical" evidence="1">
    <location>
        <begin position="110"/>
        <end position="129"/>
    </location>
</feature>
<feature type="transmembrane region" description="Helical" evidence="1">
    <location>
        <begin position="265"/>
        <end position="286"/>
    </location>
</feature>
<feature type="transmembrane region" description="Helical" evidence="1">
    <location>
        <begin position="86"/>
        <end position="104"/>
    </location>
</feature>
<feature type="transmembrane region" description="Helical" evidence="1">
    <location>
        <begin position="236"/>
        <end position="253"/>
    </location>
</feature>
<dbReference type="EMBL" id="FMZV01000011">
    <property type="protein sequence ID" value="SDD86446.1"/>
    <property type="molecule type" value="Genomic_DNA"/>
</dbReference>
<reference evidence="3" key="1">
    <citation type="submission" date="2016-10" db="EMBL/GenBank/DDBJ databases">
        <authorList>
            <person name="Varghese N."/>
            <person name="Submissions S."/>
        </authorList>
    </citation>
    <scope>NUCLEOTIDE SEQUENCE [LARGE SCALE GENOMIC DNA]</scope>
    <source>
        <strain evidence="3">CGMCC 1.9108</strain>
    </source>
</reference>
<accession>A0A1G6YA42</accession>
<feature type="transmembrane region" description="Helical" evidence="1">
    <location>
        <begin position="56"/>
        <end position="74"/>
    </location>
</feature>
<feature type="transmembrane region" description="Helical" evidence="1">
    <location>
        <begin position="212"/>
        <end position="230"/>
    </location>
</feature>
<feature type="transmembrane region" description="Helical" evidence="1">
    <location>
        <begin position="362"/>
        <end position="383"/>
    </location>
</feature>
<dbReference type="Pfam" id="PF05940">
    <property type="entry name" value="NnrS"/>
    <property type="match status" value="1"/>
</dbReference>
<keyword evidence="1" id="KW-1133">Transmembrane helix</keyword>
<feature type="transmembrane region" description="Helical" evidence="1">
    <location>
        <begin position="332"/>
        <end position="350"/>
    </location>
</feature>